<dbReference type="RefSeq" id="WP_236890170.1">
    <property type="nucleotide sequence ID" value="NZ_AP024488.1"/>
</dbReference>
<dbReference type="InterPro" id="IPR035996">
    <property type="entry name" value="4pyrrol_Methylase_sf"/>
</dbReference>
<gene>
    <name evidence="6 8" type="primary">rsmI</name>
    <name evidence="8" type="ORF">DSLASN_44290</name>
</gene>
<sequence length="292" mass="31471">MPFPSPSANKDEGPALYVVSTPIGNLEDITLRALRILKEVSLIAAEDTRHTRKLLSAFDISTRMMALHEHNEQERSARVIEKILGGESIALVTDAGTPCISDPGYRLVSAASEAGVRVVPVPGASALLAGLAAAGLPTDAFHYQGFLPKKQGKRFEILKGLASLPHTFVLYESPSRVERLLGELESVMGDRPAVLARELTKRHEEFLRGPLSAIARELSGRPVVKGECTLMVGWAQATEVESVCDLDEEVRRALAESSDSPSRLAKSLAKRLGLPKGEVYEAVVRLSDASGN</sequence>
<keyword evidence="1 6" id="KW-0963">Cytoplasm</keyword>
<dbReference type="InterPro" id="IPR014776">
    <property type="entry name" value="4pyrrole_Mease_sub2"/>
</dbReference>
<protein>
    <recommendedName>
        <fullName evidence="6">Ribosomal RNA small subunit methyltransferase I</fullName>
        <ecNumber evidence="6">2.1.1.198</ecNumber>
    </recommendedName>
    <alternativeName>
        <fullName evidence="6">16S rRNA 2'-O-ribose C1402 methyltransferase</fullName>
    </alternativeName>
    <alternativeName>
        <fullName evidence="6">rRNA (cytidine-2'-O-)-methyltransferase RsmI</fullName>
    </alternativeName>
</protein>
<dbReference type="Pfam" id="PF00590">
    <property type="entry name" value="TP_methylase"/>
    <property type="match status" value="1"/>
</dbReference>
<dbReference type="SUPFAM" id="SSF53790">
    <property type="entry name" value="Tetrapyrrole methylase"/>
    <property type="match status" value="1"/>
</dbReference>
<dbReference type="GO" id="GO:0008168">
    <property type="term" value="F:methyltransferase activity"/>
    <property type="evidence" value="ECO:0007669"/>
    <property type="project" value="UniProtKB-KW"/>
</dbReference>
<name>A0ABN6FBA6_9BACT</name>
<accession>A0ABN6FBA6</accession>
<comment type="function">
    <text evidence="6">Catalyzes the 2'-O-methylation of the ribose of cytidine 1402 (C1402) in 16S rRNA.</text>
</comment>
<keyword evidence="5 6" id="KW-0949">S-adenosyl-L-methionine</keyword>
<evidence type="ECO:0000256" key="6">
    <source>
        <dbReference type="HAMAP-Rule" id="MF_01877"/>
    </source>
</evidence>
<feature type="domain" description="Tetrapyrrole methylase" evidence="7">
    <location>
        <begin position="16"/>
        <end position="214"/>
    </location>
</feature>
<evidence type="ECO:0000256" key="3">
    <source>
        <dbReference type="ARBA" id="ARBA00022603"/>
    </source>
</evidence>
<evidence type="ECO:0000313" key="9">
    <source>
        <dbReference type="Proteomes" id="UP001320148"/>
    </source>
</evidence>
<evidence type="ECO:0000313" key="8">
    <source>
        <dbReference type="EMBL" id="BCS98797.1"/>
    </source>
</evidence>
<comment type="similarity">
    <text evidence="6">Belongs to the methyltransferase superfamily. RsmI family.</text>
</comment>
<keyword evidence="4 6" id="KW-0808">Transferase</keyword>
<evidence type="ECO:0000259" key="7">
    <source>
        <dbReference type="Pfam" id="PF00590"/>
    </source>
</evidence>
<dbReference type="InterPro" id="IPR008189">
    <property type="entry name" value="rRNA_ssu_MeTfrase_I"/>
</dbReference>
<dbReference type="InterPro" id="IPR000878">
    <property type="entry name" value="4pyrrol_Mease"/>
</dbReference>
<reference evidence="8 9" key="1">
    <citation type="submission" date="2021-02" db="EMBL/GenBank/DDBJ databases">
        <title>Complete genome of Desulfoluna sp. strain ASN36.</title>
        <authorList>
            <person name="Takahashi A."/>
            <person name="Kojima H."/>
            <person name="Fukui M."/>
        </authorList>
    </citation>
    <scope>NUCLEOTIDE SEQUENCE [LARGE SCALE GENOMIC DNA]</scope>
    <source>
        <strain evidence="8 9">ASN36</strain>
    </source>
</reference>
<dbReference type="InterPro" id="IPR014777">
    <property type="entry name" value="4pyrrole_Mease_sub1"/>
</dbReference>
<dbReference type="HAMAP" id="MF_01877">
    <property type="entry name" value="16SrRNA_methyltr_I"/>
    <property type="match status" value="1"/>
</dbReference>
<dbReference type="Gene3D" id="3.30.950.10">
    <property type="entry name" value="Methyltransferase, Cobalt-precorrin-4 Transmethylase, Domain 2"/>
    <property type="match status" value="1"/>
</dbReference>
<dbReference type="Proteomes" id="UP001320148">
    <property type="component" value="Chromosome"/>
</dbReference>
<dbReference type="GO" id="GO:0032259">
    <property type="term" value="P:methylation"/>
    <property type="evidence" value="ECO:0007669"/>
    <property type="project" value="UniProtKB-KW"/>
</dbReference>
<keyword evidence="3 6" id="KW-0489">Methyltransferase</keyword>
<dbReference type="Gene3D" id="3.40.1010.10">
    <property type="entry name" value="Cobalt-precorrin-4 Transmethylase, Domain 1"/>
    <property type="match status" value="1"/>
</dbReference>
<keyword evidence="9" id="KW-1185">Reference proteome</keyword>
<organism evidence="8 9">
    <name type="scientific">Desulfoluna limicola</name>
    <dbReference type="NCBI Taxonomy" id="2810562"/>
    <lineage>
        <taxon>Bacteria</taxon>
        <taxon>Pseudomonadati</taxon>
        <taxon>Thermodesulfobacteriota</taxon>
        <taxon>Desulfobacteria</taxon>
        <taxon>Desulfobacterales</taxon>
        <taxon>Desulfolunaceae</taxon>
        <taxon>Desulfoluna</taxon>
    </lineage>
</organism>
<dbReference type="CDD" id="cd11648">
    <property type="entry name" value="RsmI"/>
    <property type="match status" value="1"/>
</dbReference>
<evidence type="ECO:0000256" key="2">
    <source>
        <dbReference type="ARBA" id="ARBA00022552"/>
    </source>
</evidence>
<keyword evidence="2 6" id="KW-0698">rRNA processing</keyword>
<comment type="catalytic activity">
    <reaction evidence="6">
        <text>cytidine(1402) in 16S rRNA + S-adenosyl-L-methionine = 2'-O-methylcytidine(1402) in 16S rRNA + S-adenosyl-L-homocysteine + H(+)</text>
        <dbReference type="Rhea" id="RHEA:42924"/>
        <dbReference type="Rhea" id="RHEA-COMP:10285"/>
        <dbReference type="Rhea" id="RHEA-COMP:10286"/>
        <dbReference type="ChEBI" id="CHEBI:15378"/>
        <dbReference type="ChEBI" id="CHEBI:57856"/>
        <dbReference type="ChEBI" id="CHEBI:59789"/>
        <dbReference type="ChEBI" id="CHEBI:74495"/>
        <dbReference type="ChEBI" id="CHEBI:82748"/>
        <dbReference type="EC" id="2.1.1.198"/>
    </reaction>
</comment>
<proteinExistence type="inferred from homology"/>
<evidence type="ECO:0000256" key="5">
    <source>
        <dbReference type="ARBA" id="ARBA00022691"/>
    </source>
</evidence>
<dbReference type="EMBL" id="AP024488">
    <property type="protein sequence ID" value="BCS98797.1"/>
    <property type="molecule type" value="Genomic_DNA"/>
</dbReference>
<evidence type="ECO:0000256" key="4">
    <source>
        <dbReference type="ARBA" id="ARBA00022679"/>
    </source>
</evidence>
<dbReference type="PANTHER" id="PTHR46111">
    <property type="entry name" value="RIBOSOMAL RNA SMALL SUBUNIT METHYLTRANSFERASE I"/>
    <property type="match status" value="1"/>
</dbReference>
<dbReference type="NCBIfam" id="TIGR00096">
    <property type="entry name" value="16S rRNA (cytidine(1402)-2'-O)-methyltransferase"/>
    <property type="match status" value="1"/>
</dbReference>
<comment type="subcellular location">
    <subcellularLocation>
        <location evidence="6">Cytoplasm</location>
    </subcellularLocation>
</comment>
<dbReference type="PIRSF" id="PIRSF005917">
    <property type="entry name" value="MTase_YraL"/>
    <property type="match status" value="1"/>
</dbReference>
<evidence type="ECO:0000256" key="1">
    <source>
        <dbReference type="ARBA" id="ARBA00022490"/>
    </source>
</evidence>
<dbReference type="EC" id="2.1.1.198" evidence="6"/>
<dbReference type="PANTHER" id="PTHR46111:SF1">
    <property type="entry name" value="RIBOSOMAL RNA SMALL SUBUNIT METHYLTRANSFERASE I"/>
    <property type="match status" value="1"/>
</dbReference>